<gene>
    <name evidence="1" type="ORF">Hypma_001132</name>
</gene>
<dbReference type="EMBL" id="LUEZ02000110">
    <property type="protein sequence ID" value="RDB17751.1"/>
    <property type="molecule type" value="Genomic_DNA"/>
</dbReference>
<organism evidence="1 2">
    <name type="scientific">Hypsizygus marmoreus</name>
    <name type="common">White beech mushroom</name>
    <name type="synonym">Agaricus marmoreus</name>
    <dbReference type="NCBI Taxonomy" id="39966"/>
    <lineage>
        <taxon>Eukaryota</taxon>
        <taxon>Fungi</taxon>
        <taxon>Dikarya</taxon>
        <taxon>Basidiomycota</taxon>
        <taxon>Agaricomycotina</taxon>
        <taxon>Agaricomycetes</taxon>
        <taxon>Agaricomycetidae</taxon>
        <taxon>Agaricales</taxon>
        <taxon>Tricholomatineae</taxon>
        <taxon>Lyophyllaceae</taxon>
        <taxon>Hypsizygus</taxon>
    </lineage>
</organism>
<evidence type="ECO:0000313" key="2">
    <source>
        <dbReference type="Proteomes" id="UP000076154"/>
    </source>
</evidence>
<dbReference type="InParanoid" id="A0A369J6Q6"/>
<dbReference type="Proteomes" id="UP000076154">
    <property type="component" value="Unassembled WGS sequence"/>
</dbReference>
<comment type="caution">
    <text evidence="1">The sequence shown here is derived from an EMBL/GenBank/DDBJ whole genome shotgun (WGS) entry which is preliminary data.</text>
</comment>
<proteinExistence type="predicted"/>
<accession>A0A369J6Q6</accession>
<name>A0A369J6Q6_HYPMA</name>
<evidence type="ECO:0000313" key="1">
    <source>
        <dbReference type="EMBL" id="RDB17751.1"/>
    </source>
</evidence>
<reference evidence="1" key="1">
    <citation type="submission" date="2018-04" db="EMBL/GenBank/DDBJ databases">
        <title>Whole genome sequencing of Hypsizygus marmoreus.</title>
        <authorList>
            <person name="Choi I.-G."/>
            <person name="Min B."/>
            <person name="Kim J.-G."/>
            <person name="Kim S."/>
            <person name="Oh Y.-L."/>
            <person name="Kong W.-S."/>
            <person name="Park H."/>
            <person name="Jeong J."/>
            <person name="Song E.-S."/>
        </authorList>
    </citation>
    <scope>NUCLEOTIDE SEQUENCE [LARGE SCALE GENOMIC DNA]</scope>
    <source>
        <strain evidence="1">51987-8</strain>
    </source>
</reference>
<protein>
    <submittedName>
        <fullName evidence="1">Uncharacterized protein</fullName>
    </submittedName>
</protein>
<dbReference type="AlphaFoldDB" id="A0A369J6Q6"/>
<sequence length="69" mass="7923">MYEAQPIRTRRAVSQNSYRNGKWAKHKPIIRHSADGNKESFMGHAEQVLTLRYSANFAMYGMPVQLLAV</sequence>
<keyword evidence="2" id="KW-1185">Reference proteome</keyword>